<evidence type="ECO:0000313" key="2">
    <source>
        <dbReference type="Proteomes" id="UP001177023"/>
    </source>
</evidence>
<organism evidence="1 2">
    <name type="scientific">Mesorhabditis spiculigera</name>
    <dbReference type="NCBI Taxonomy" id="96644"/>
    <lineage>
        <taxon>Eukaryota</taxon>
        <taxon>Metazoa</taxon>
        <taxon>Ecdysozoa</taxon>
        <taxon>Nematoda</taxon>
        <taxon>Chromadorea</taxon>
        <taxon>Rhabditida</taxon>
        <taxon>Rhabditina</taxon>
        <taxon>Rhabditomorpha</taxon>
        <taxon>Rhabditoidea</taxon>
        <taxon>Rhabditidae</taxon>
        <taxon>Mesorhabditinae</taxon>
        <taxon>Mesorhabditis</taxon>
    </lineage>
</organism>
<keyword evidence="2" id="KW-1185">Reference proteome</keyword>
<feature type="non-terminal residue" evidence="1">
    <location>
        <position position="168"/>
    </location>
</feature>
<dbReference type="AlphaFoldDB" id="A0AA36DGP6"/>
<dbReference type="EMBL" id="CATQJA010002709">
    <property type="protein sequence ID" value="CAJ0586888.1"/>
    <property type="molecule type" value="Genomic_DNA"/>
</dbReference>
<protein>
    <submittedName>
        <fullName evidence="1">Uncharacterized protein</fullName>
    </submittedName>
</protein>
<comment type="caution">
    <text evidence="1">The sequence shown here is derived from an EMBL/GenBank/DDBJ whole genome shotgun (WGS) entry which is preliminary data.</text>
</comment>
<sequence length="168" mass="18342">MEAISEVGPSDEVLVAVGGSTFSSRVSDLAEVPSFKDHFNRDPDAPRARLTLKGHYFSSDGVPTIRWPGVDLTAAPYMLRFLKQFYVRDGPEAYDIVKEFEAENAPLLLIRNEARSNGILQLEVACDKVMSERTGGDPQPTQPSFFEKAAIVGTVGAAAALAMKTFFK</sequence>
<dbReference type="Proteomes" id="UP001177023">
    <property type="component" value="Unassembled WGS sequence"/>
</dbReference>
<evidence type="ECO:0000313" key="1">
    <source>
        <dbReference type="EMBL" id="CAJ0586888.1"/>
    </source>
</evidence>
<reference evidence="1" key="1">
    <citation type="submission" date="2023-06" db="EMBL/GenBank/DDBJ databases">
        <authorList>
            <person name="Delattre M."/>
        </authorList>
    </citation>
    <scope>NUCLEOTIDE SEQUENCE</scope>
    <source>
        <strain evidence="1">AF72</strain>
    </source>
</reference>
<gene>
    <name evidence="1" type="ORF">MSPICULIGERA_LOCUS24870</name>
</gene>
<proteinExistence type="predicted"/>
<accession>A0AA36DGP6</accession>
<name>A0AA36DGP6_9BILA</name>